<dbReference type="InterPro" id="IPR044587">
    <property type="entry name" value="HSP21-like"/>
</dbReference>
<comment type="caution">
    <text evidence="5">The sequence shown here is derived from an EMBL/GenBank/DDBJ whole genome shotgun (WGS) entry which is preliminary data.</text>
</comment>
<proteinExistence type="inferred from homology"/>
<sequence>MADWQESPVWRVPVDHRTGQWTRPVMPPPLRLYNPSRILRFDGNCPGLKYSFWNPFRPGNVLREAYEHVLKRPLGNRENADVGSGEHALSARRRCHADIDSLGRHADAWNRLMFGDSPEFGRAFRDHLEEEPLFDMMGFGRSLFNTLWSELNPGRWSGTSPWYQDGWGFGRDSRPSPDMQNYRVAMKQRDCGARSVGSYRTSEAANRGDSLYIDFQPLWNAESGVIQQDDGRSYKLAFRLPSVNEEDIKVSIQGGVLTVSARSDRVERGDNDATARHSQRFHHSVTLPLDAMERHAKANLANGTLTVKIPRRCEQTW</sequence>
<dbReference type="AlphaFoldDB" id="A0AAV4LZ20"/>
<dbReference type="Pfam" id="PF00011">
    <property type="entry name" value="HSP20"/>
    <property type="match status" value="1"/>
</dbReference>
<dbReference type="PANTHER" id="PTHR46733:SF3">
    <property type="entry name" value="26.5 KDA HEAT SHOCK PROTEIN, MITOCHONDRIAL"/>
    <property type="match status" value="1"/>
</dbReference>
<dbReference type="PROSITE" id="PS01031">
    <property type="entry name" value="SHSP"/>
    <property type="match status" value="1"/>
</dbReference>
<evidence type="ECO:0000313" key="6">
    <source>
        <dbReference type="Proteomes" id="UP001497744"/>
    </source>
</evidence>
<dbReference type="Gene3D" id="2.60.40.790">
    <property type="match status" value="1"/>
</dbReference>
<dbReference type="CDD" id="cd06464">
    <property type="entry name" value="ACD_sHsps-like"/>
    <property type="match status" value="1"/>
</dbReference>
<gene>
    <name evidence="5" type="ORF">BcabD6B2_46200</name>
</gene>
<protein>
    <submittedName>
        <fullName evidence="5">Hsp20/alpha crystallin family protein</fullName>
    </submittedName>
</protein>
<organism evidence="5 6">
    <name type="scientific">Babesia caballi</name>
    <dbReference type="NCBI Taxonomy" id="5871"/>
    <lineage>
        <taxon>Eukaryota</taxon>
        <taxon>Sar</taxon>
        <taxon>Alveolata</taxon>
        <taxon>Apicomplexa</taxon>
        <taxon>Aconoidasida</taxon>
        <taxon>Piroplasmida</taxon>
        <taxon>Babesiidae</taxon>
        <taxon>Babesia</taxon>
    </lineage>
</organism>
<dbReference type="GO" id="GO:0009408">
    <property type="term" value="P:response to heat"/>
    <property type="evidence" value="ECO:0007669"/>
    <property type="project" value="InterPro"/>
</dbReference>
<accession>A0AAV4LZ20</accession>
<name>A0AAV4LZ20_BABCB</name>
<evidence type="ECO:0000313" key="5">
    <source>
        <dbReference type="EMBL" id="GIX65185.1"/>
    </source>
</evidence>
<keyword evidence="1" id="KW-0346">Stress response</keyword>
<evidence type="ECO:0000256" key="1">
    <source>
        <dbReference type="ARBA" id="ARBA00023016"/>
    </source>
</evidence>
<dbReference type="EMBL" id="BPLF01000004">
    <property type="protein sequence ID" value="GIX65185.1"/>
    <property type="molecule type" value="Genomic_DNA"/>
</dbReference>
<dbReference type="InterPro" id="IPR002068">
    <property type="entry name" value="A-crystallin/Hsp20_dom"/>
</dbReference>
<feature type="domain" description="SHSP" evidence="4">
    <location>
        <begin position="216"/>
        <end position="317"/>
    </location>
</feature>
<evidence type="ECO:0000259" key="4">
    <source>
        <dbReference type="PROSITE" id="PS01031"/>
    </source>
</evidence>
<dbReference type="PANTHER" id="PTHR46733">
    <property type="entry name" value="26.5 KDA HEAT SHOCK PROTEIN, MITOCHONDRIAL"/>
    <property type="match status" value="1"/>
</dbReference>
<evidence type="ECO:0000256" key="3">
    <source>
        <dbReference type="RuleBase" id="RU003616"/>
    </source>
</evidence>
<dbReference type="GeneID" id="94196666"/>
<reference evidence="5 6" key="1">
    <citation type="submission" date="2021-06" db="EMBL/GenBank/DDBJ databases">
        <title>Genome sequence of Babesia caballi.</title>
        <authorList>
            <person name="Yamagishi J."/>
            <person name="Kidaka T."/>
            <person name="Ochi A."/>
        </authorList>
    </citation>
    <scope>NUCLEOTIDE SEQUENCE [LARGE SCALE GENOMIC DNA]</scope>
    <source>
        <strain evidence="5">USDA-D6B2</strain>
    </source>
</reference>
<keyword evidence="6" id="KW-1185">Reference proteome</keyword>
<dbReference type="InterPro" id="IPR008978">
    <property type="entry name" value="HSP20-like_chaperone"/>
</dbReference>
<evidence type="ECO:0000256" key="2">
    <source>
        <dbReference type="PROSITE-ProRule" id="PRU00285"/>
    </source>
</evidence>
<dbReference type="SUPFAM" id="SSF49764">
    <property type="entry name" value="HSP20-like chaperones"/>
    <property type="match status" value="1"/>
</dbReference>
<comment type="similarity">
    <text evidence="2 3">Belongs to the small heat shock protein (HSP20) family.</text>
</comment>
<dbReference type="RefSeq" id="XP_067717254.1">
    <property type="nucleotide sequence ID" value="XM_067861153.1"/>
</dbReference>
<dbReference type="Proteomes" id="UP001497744">
    <property type="component" value="Unassembled WGS sequence"/>
</dbReference>